<sequence length="54" mass="5991">MGNRMSLTTEQGVIGRLEGEECHWCSDGELVRDTYKGNEAVVCDTCETPAAQIW</sequence>
<keyword evidence="4" id="KW-1185">Reference proteome</keyword>
<evidence type="ECO:0008006" key="5">
    <source>
        <dbReference type="Google" id="ProtNLM"/>
    </source>
</evidence>
<proteinExistence type="predicted"/>
<dbReference type="EMBL" id="FRAN01000002">
    <property type="protein sequence ID" value="SHK49124.1"/>
    <property type="molecule type" value="Genomic_DNA"/>
</dbReference>
<reference evidence="2" key="2">
    <citation type="submission" date="2016-11" db="EMBL/GenBank/DDBJ databases">
        <authorList>
            <person name="Jaros S."/>
            <person name="Januszkiewicz K."/>
            <person name="Wedrychowicz H."/>
        </authorList>
    </citation>
    <scope>NUCLEOTIDE SEQUENCE [LARGE SCALE GENOMIC DNA]</scope>
    <source>
        <strain evidence="2">DX253</strain>
    </source>
</reference>
<evidence type="ECO:0000313" key="3">
    <source>
        <dbReference type="Proteomes" id="UP000003751"/>
    </source>
</evidence>
<evidence type="ECO:0000313" key="2">
    <source>
        <dbReference type="EMBL" id="SHK49124.1"/>
    </source>
</evidence>
<dbReference type="OrthoDB" id="245896at2157"/>
<dbReference type="EMBL" id="AEMG01000004">
    <property type="protein sequence ID" value="EFW93245.1"/>
    <property type="molecule type" value="Genomic_DNA"/>
</dbReference>
<evidence type="ECO:0000313" key="1">
    <source>
        <dbReference type="EMBL" id="EFW93245.1"/>
    </source>
</evidence>
<protein>
    <recommendedName>
        <fullName evidence="5">Small CPxCG-related zinc finger protein</fullName>
    </recommendedName>
</protein>
<organism evidence="1 3">
    <name type="scientific">Haladaptatus paucihalophilus DX253</name>
    <dbReference type="NCBI Taxonomy" id="797209"/>
    <lineage>
        <taxon>Archaea</taxon>
        <taxon>Methanobacteriati</taxon>
        <taxon>Methanobacteriota</taxon>
        <taxon>Stenosarchaea group</taxon>
        <taxon>Halobacteria</taxon>
        <taxon>Halobacteriales</taxon>
        <taxon>Haladaptataceae</taxon>
        <taxon>Haladaptatus</taxon>
    </lineage>
</organism>
<gene>
    <name evidence="2" type="ORF">SAMN05444342_1435</name>
    <name evidence="1" type="ORF">ZOD2009_05257</name>
</gene>
<evidence type="ECO:0000313" key="4">
    <source>
        <dbReference type="Proteomes" id="UP000184203"/>
    </source>
</evidence>
<dbReference type="NCBIfam" id="NF041921">
    <property type="entry name" value="HVO_A0556"/>
    <property type="match status" value="1"/>
</dbReference>
<dbReference type="PATRIC" id="fig|797209.4.peg.1043"/>
<dbReference type="InterPro" id="IPR049681">
    <property type="entry name" value="HVO_A0556-like"/>
</dbReference>
<reference evidence="1 3" key="1">
    <citation type="journal article" date="2014" name="ISME J.">
        <title>Trehalose/2-sulfotrehalose biosynthesis and glycine-betaine uptake are widely spread mechanisms for osmoadaptation in the Halobacteriales.</title>
        <authorList>
            <person name="Youssef N.H."/>
            <person name="Savage-Ashlock K.N."/>
            <person name="McCully A.L."/>
            <person name="Luedtke B."/>
            <person name="Shaw E.I."/>
            <person name="Hoff W.D."/>
            <person name="Elshahed M.S."/>
        </authorList>
    </citation>
    <scope>NUCLEOTIDE SEQUENCE [LARGE SCALE GENOMIC DNA]</scope>
    <source>
        <strain evidence="1 3">DX253</strain>
    </source>
</reference>
<reference evidence="4" key="3">
    <citation type="submission" date="2016-11" db="EMBL/GenBank/DDBJ databases">
        <authorList>
            <person name="Varghese N."/>
            <person name="Submissions S."/>
        </authorList>
    </citation>
    <scope>NUCLEOTIDE SEQUENCE [LARGE SCALE GENOMIC DNA]</scope>
    <source>
        <strain evidence="4">DX253</strain>
    </source>
</reference>
<dbReference type="Proteomes" id="UP000003751">
    <property type="component" value="Unassembled WGS sequence"/>
</dbReference>
<dbReference type="Proteomes" id="UP000184203">
    <property type="component" value="Unassembled WGS sequence"/>
</dbReference>
<name>E7QQI1_HALPU</name>
<dbReference type="eggNOG" id="arCOG10311">
    <property type="taxonomic scope" value="Archaea"/>
</dbReference>
<dbReference type="AlphaFoldDB" id="E7QQI1"/>
<accession>E7QQI1</accession>
<dbReference type="RefSeq" id="WP_007977703.1">
    <property type="nucleotide sequence ID" value="NZ_AEMG01000004.1"/>
</dbReference>